<dbReference type="CTD" id="9826330"/>
<evidence type="ECO:0000313" key="3">
    <source>
        <dbReference type="Proteomes" id="UP000008281"/>
    </source>
</evidence>
<gene>
    <name evidence="2" type="ORF">CRE_20875</name>
</gene>
<dbReference type="Proteomes" id="UP000008281">
    <property type="component" value="Unassembled WGS sequence"/>
</dbReference>
<organism evidence="3">
    <name type="scientific">Caenorhabditis remanei</name>
    <name type="common">Caenorhabditis vulgaris</name>
    <dbReference type="NCBI Taxonomy" id="31234"/>
    <lineage>
        <taxon>Eukaryota</taxon>
        <taxon>Metazoa</taxon>
        <taxon>Ecdysozoa</taxon>
        <taxon>Nematoda</taxon>
        <taxon>Chromadorea</taxon>
        <taxon>Rhabditida</taxon>
        <taxon>Rhabditina</taxon>
        <taxon>Rhabditomorpha</taxon>
        <taxon>Rhabditoidea</taxon>
        <taxon>Rhabditidae</taxon>
        <taxon>Peloderinae</taxon>
        <taxon>Caenorhabditis</taxon>
    </lineage>
</organism>
<dbReference type="InterPro" id="IPR012885">
    <property type="entry name" value="F-box_Sdz-33"/>
</dbReference>
<dbReference type="EMBL" id="DS268481">
    <property type="protein sequence ID" value="EFP09964.1"/>
    <property type="molecule type" value="Genomic_DNA"/>
</dbReference>
<dbReference type="InterPro" id="IPR001810">
    <property type="entry name" value="F-box_dom"/>
</dbReference>
<dbReference type="GeneID" id="9826330"/>
<keyword evidence="3" id="KW-1185">Reference proteome</keyword>
<dbReference type="OMA" id="WIRPQMS"/>
<dbReference type="InParanoid" id="E3MV19"/>
<name>E3MV19_CAERE</name>
<protein>
    <recommendedName>
        <fullName evidence="1">F-box domain-containing protein</fullName>
    </recommendedName>
</protein>
<dbReference type="PANTHER" id="PTHR22899:SF0">
    <property type="entry name" value="F-BOX ASSOCIATED DOMAIN-CONTAINING PROTEIN-RELATED"/>
    <property type="match status" value="1"/>
</dbReference>
<dbReference type="RefSeq" id="XP_003099959.2">
    <property type="nucleotide sequence ID" value="XM_003099911.2"/>
</dbReference>
<sequence length="324" mass="37924">MEHTFPLLKLPKNVIVQVLLNTDPTELLIFSLLSSKIKSLVKSLGLRDLNINIRITHELSLTLAIGRFWSYLNLHNDSTDGNGEFDISRPLAASYQIQNSTFQLSARFNFSDWLNHIRTVFWYRTTLDVDFVPGSERFDMESLMNAIRNVNWLYIDRDIADIRTKEILQSFKVFEKLILCKNPFEDFCQIQEVFIRNFKMITFYDTFSLDNLLLVNSEIVQFDRPTTYKQFNQFLKHWIRGSNPRLQYMCLKINDSKSREVLLKGIHCVDVAEEEKQEISDKGSFPFRTFGSNMVRIRQKDGTPALIATRNSVNLLWVCLIAFH</sequence>
<dbReference type="Pfam" id="PF00646">
    <property type="entry name" value="F-box"/>
    <property type="match status" value="1"/>
</dbReference>
<proteinExistence type="predicted"/>
<evidence type="ECO:0000259" key="1">
    <source>
        <dbReference type="PROSITE" id="PS50181"/>
    </source>
</evidence>
<dbReference type="Pfam" id="PF07735">
    <property type="entry name" value="FBA_2"/>
    <property type="match status" value="1"/>
</dbReference>
<dbReference type="PROSITE" id="PS50181">
    <property type="entry name" value="FBOX"/>
    <property type="match status" value="1"/>
</dbReference>
<dbReference type="PANTHER" id="PTHR22899">
    <property type="entry name" value="CYCLIN-RELATED F-BOX FAMILY"/>
    <property type="match status" value="1"/>
</dbReference>
<dbReference type="KEGG" id="crq:GCK72_025938"/>
<dbReference type="AlphaFoldDB" id="E3MV19"/>
<accession>E3MV19</accession>
<feature type="domain" description="F-box" evidence="1">
    <location>
        <begin position="4"/>
        <end position="49"/>
    </location>
</feature>
<evidence type="ECO:0000313" key="2">
    <source>
        <dbReference type="EMBL" id="EFP09964.1"/>
    </source>
</evidence>
<dbReference type="InterPro" id="IPR053222">
    <property type="entry name" value="Zygotic_Embryogenesis-Asso"/>
</dbReference>
<dbReference type="HOGENOM" id="CLU_028840_1_0_1"/>
<reference evidence="2" key="1">
    <citation type="submission" date="2007-07" db="EMBL/GenBank/DDBJ databases">
        <title>PCAP assembly of the Caenorhabditis remanei genome.</title>
        <authorList>
            <consortium name="The Caenorhabditis remanei Sequencing Consortium"/>
            <person name="Wilson R.K."/>
        </authorList>
    </citation>
    <scope>NUCLEOTIDE SEQUENCE [LARGE SCALE GENOMIC DNA]</scope>
    <source>
        <strain evidence="2">PB4641</strain>
    </source>
</reference>
<dbReference type="OrthoDB" id="1107553at2759"/>